<dbReference type="RefSeq" id="WP_153290901.1">
    <property type="nucleotide sequence ID" value="NZ_CP045643.1"/>
</dbReference>
<evidence type="ECO:0000256" key="1">
    <source>
        <dbReference type="SAM" id="MobiDB-lite"/>
    </source>
</evidence>
<dbReference type="EMBL" id="CP045643">
    <property type="protein sequence ID" value="QFZ76680.1"/>
    <property type="molecule type" value="Genomic_DNA"/>
</dbReference>
<keyword evidence="3" id="KW-1185">Reference proteome</keyword>
<evidence type="ECO:0000313" key="2">
    <source>
        <dbReference type="EMBL" id="QFZ76680.1"/>
    </source>
</evidence>
<accession>A0A5Q0LHW6</accession>
<reference evidence="2 3" key="1">
    <citation type="submission" date="2019-10" db="EMBL/GenBank/DDBJ databases">
        <title>A novel species.</title>
        <authorList>
            <person name="Gao J."/>
        </authorList>
    </citation>
    <scope>NUCLEOTIDE SEQUENCE [LARGE SCALE GENOMIC DNA]</scope>
    <source>
        <strain evidence="2 3">QMT-28</strain>
    </source>
</reference>
<dbReference type="Gene3D" id="1.10.287.1060">
    <property type="entry name" value="ESAT-6-like"/>
    <property type="match status" value="1"/>
</dbReference>
<dbReference type="KEGG" id="sfy:GFH48_28515"/>
<dbReference type="Proteomes" id="UP000326179">
    <property type="component" value="Chromosome"/>
</dbReference>
<proteinExistence type="predicted"/>
<gene>
    <name evidence="2" type="ORF">GFH48_28515</name>
</gene>
<organism evidence="2 3">
    <name type="scientific">Streptomyces fagopyri</name>
    <dbReference type="NCBI Taxonomy" id="2662397"/>
    <lineage>
        <taxon>Bacteria</taxon>
        <taxon>Bacillati</taxon>
        <taxon>Actinomycetota</taxon>
        <taxon>Actinomycetes</taxon>
        <taxon>Kitasatosporales</taxon>
        <taxon>Streptomycetaceae</taxon>
        <taxon>Streptomyces</taxon>
    </lineage>
</organism>
<protein>
    <submittedName>
        <fullName evidence="2">Uncharacterized protein</fullName>
    </submittedName>
</protein>
<feature type="compositionally biased region" description="Low complexity" evidence="1">
    <location>
        <begin position="419"/>
        <end position="432"/>
    </location>
</feature>
<dbReference type="AlphaFoldDB" id="A0A5Q0LHW6"/>
<sequence length="450" mass="48738">MVSVSDLGTAKPQQWRDAASDAVQAAKQCDGIASIARDEMAATLRQCWVGDAGRAARERFVKHADDYEAASVSLRALARVYDDLADDIADAQRDLHSGLDYAARHDLKVDDSGRVDFARPVATSPDDDEHQKVTHARQVIVEALTKAGKADAEAARTLRTIEGLTEIGDPELAREALAGDSPLAIALRLSGGLNGLHPINVPPNVLNEVRLASAETGVSQKLLLAVLWQEQQWYQNSNPTLSGPLTEFGRFFDWSLTLGAKPDKSLGITHMKLETARSVVDQHREAFQLEDGRYLSDLSDAELAANIEGHPDLDVRLSAYHLSGLRDDPYGSDTDKQLFTLYAADTPDVREKNEQYGDDSDHRGADIKVRGRNWDKVEPHLDDAMAWNGLSDDERARAVAQLESQTPAGHHISLDPLYSTGQTTGTGSGEPEPGTPSPSPGPSPTPPGAH</sequence>
<evidence type="ECO:0000313" key="3">
    <source>
        <dbReference type="Proteomes" id="UP000326179"/>
    </source>
</evidence>
<feature type="compositionally biased region" description="Pro residues" evidence="1">
    <location>
        <begin position="433"/>
        <end position="450"/>
    </location>
</feature>
<feature type="region of interest" description="Disordered" evidence="1">
    <location>
        <begin position="405"/>
        <end position="450"/>
    </location>
</feature>
<name>A0A5Q0LHW6_9ACTN</name>